<sequence>MIRISFTDHPESVGESYVEHMGQATYFGTRMITAGIACLLHGLLPFLFTSTGSRTITHLHERMVANRRRKTAPPAAAATGEFFYGMGI</sequence>
<feature type="transmembrane region" description="Helical" evidence="1">
    <location>
        <begin position="27"/>
        <end position="48"/>
    </location>
</feature>
<name>A0A1W9I5B5_9HYPH</name>
<dbReference type="AlphaFoldDB" id="A0A1W9I5B5"/>
<dbReference type="EMBL" id="LWDL01000001">
    <property type="protein sequence ID" value="OQW54800.1"/>
    <property type="molecule type" value="Genomic_DNA"/>
</dbReference>
<keyword evidence="1" id="KW-0812">Transmembrane</keyword>
<comment type="caution">
    <text evidence="2">The sequence shown here is derived from an EMBL/GenBank/DDBJ whole genome shotgun (WGS) entry which is preliminary data.</text>
</comment>
<evidence type="ECO:0000313" key="2">
    <source>
        <dbReference type="EMBL" id="OQW54800.1"/>
    </source>
</evidence>
<evidence type="ECO:0000313" key="3">
    <source>
        <dbReference type="Proteomes" id="UP000192872"/>
    </source>
</evidence>
<dbReference type="Pfam" id="PF19883">
    <property type="entry name" value="DUF6356"/>
    <property type="match status" value="1"/>
</dbReference>
<organism evidence="2 3">
    <name type="scientific">Candidatus Raskinella chloraquaticus</name>
    <dbReference type="NCBI Taxonomy" id="1951219"/>
    <lineage>
        <taxon>Bacteria</taxon>
        <taxon>Pseudomonadati</taxon>
        <taxon>Pseudomonadota</taxon>
        <taxon>Alphaproteobacteria</taxon>
        <taxon>Hyphomicrobiales</taxon>
        <taxon>Phreatobacteraceae</taxon>
        <taxon>Candidatus Raskinella</taxon>
    </lineage>
</organism>
<dbReference type="RefSeq" id="WP_376801275.1">
    <property type="nucleotide sequence ID" value="NZ_DBNB01000011.1"/>
</dbReference>
<reference evidence="2 3" key="1">
    <citation type="journal article" date="2017" name="Water Res.">
        <title>Comammox in drinking water systems.</title>
        <authorList>
            <person name="Wang Y."/>
            <person name="Ma L."/>
            <person name="Mao Y."/>
            <person name="Jiang X."/>
            <person name="Xia Y."/>
            <person name="Yu K."/>
            <person name="Li B."/>
            <person name="Zhang T."/>
        </authorList>
    </citation>
    <scope>NUCLEOTIDE SEQUENCE [LARGE SCALE GENOMIC DNA]</scope>
    <source>
        <strain evidence="2">SG_bin8</strain>
    </source>
</reference>
<dbReference type="Proteomes" id="UP000192872">
    <property type="component" value="Unassembled WGS sequence"/>
</dbReference>
<accession>A0A1W9I5B5</accession>
<evidence type="ECO:0008006" key="4">
    <source>
        <dbReference type="Google" id="ProtNLM"/>
    </source>
</evidence>
<gene>
    <name evidence="2" type="ORF">A4S15_04195</name>
</gene>
<keyword evidence="1" id="KW-1133">Transmembrane helix</keyword>
<evidence type="ECO:0000256" key="1">
    <source>
        <dbReference type="SAM" id="Phobius"/>
    </source>
</evidence>
<keyword evidence="1" id="KW-0472">Membrane</keyword>
<proteinExistence type="predicted"/>
<dbReference type="InterPro" id="IPR045936">
    <property type="entry name" value="DUF6356"/>
</dbReference>
<protein>
    <recommendedName>
        <fullName evidence="4">Capsule biosynthesis protein</fullName>
    </recommendedName>
</protein>